<dbReference type="InterPro" id="IPR007121">
    <property type="entry name" value="RNA_pol_bsu_CS"/>
</dbReference>
<evidence type="ECO:0000256" key="2">
    <source>
        <dbReference type="ARBA" id="ARBA00004474"/>
    </source>
</evidence>
<keyword evidence="5" id="KW-0240">DNA-directed RNA polymerase</keyword>
<dbReference type="GO" id="GO:0003677">
    <property type="term" value="F:DNA binding"/>
    <property type="evidence" value="ECO:0007669"/>
    <property type="project" value="InterPro"/>
</dbReference>
<dbReference type="SUPFAM" id="SSF64484">
    <property type="entry name" value="beta and beta-prime subunits of DNA dependent RNA-polymerase"/>
    <property type="match status" value="1"/>
</dbReference>
<dbReference type="Pfam" id="PF00562">
    <property type="entry name" value="RNA_pol_Rpb2_6"/>
    <property type="match status" value="1"/>
</dbReference>
<dbReference type="AlphaFoldDB" id="A0A4Y5P3I0"/>
<comment type="subunit">
    <text evidence="9">In plastids the minimal PEP RNA polymerase catalytic core is composed of four subunits: alpha, beta, beta', and beta''. When a (nuclear-encoded) sigma factor is associated with the core the holoenzyme is formed, which can initiate transcription.</text>
</comment>
<keyword evidence="7" id="KW-0548">Nucleotidyltransferase</keyword>
<evidence type="ECO:0000256" key="1">
    <source>
        <dbReference type="ARBA" id="ARBA00004026"/>
    </source>
</evidence>
<sequence>MSRNTKKKNKDSLSPTPFDLLREETESIQEQLFYIAVTKQLQIGDKLSGRHGNKGVISQILPFYDMPYLIDGTPVDIVLNPLGVPSRMNVGQLFESLLGFSGFFRHEYFRIPPFDENYGYQFSRNLVYSKLNELNQYHYNSFLSSNSSLRPPFTNREEKRSWITHQSKKQRASAFDQWRKFVTAKQARLKFGLNPSFPGKMHLIDGQTGETFYRPIIVGNSYILKLNHLVDDKIHSRTTGPYSLVTQQPLKGKRNLGGQRIGEMEVWSFYAFGSASILLELLTVKSDDIKKRNQFIKQLINTEDLLEETEFAESFRGLVLNLRALCINLKILIPKTNTLNQSYKNFFLKNQNHELFINPQNINTHTARSA</sequence>
<dbReference type="PANTHER" id="PTHR20856">
    <property type="entry name" value="DNA-DIRECTED RNA POLYMERASE I SUBUNIT 2"/>
    <property type="match status" value="1"/>
</dbReference>
<evidence type="ECO:0000256" key="9">
    <source>
        <dbReference type="ARBA" id="ARBA00026088"/>
    </source>
</evidence>
<dbReference type="InterPro" id="IPR037033">
    <property type="entry name" value="DNA-dir_RNAP_su2_hyb_sf"/>
</dbReference>
<dbReference type="Gene3D" id="3.90.1800.10">
    <property type="entry name" value="RNA polymerase alpha subunit dimerisation domain"/>
    <property type="match status" value="1"/>
</dbReference>
<dbReference type="EMBL" id="MK580484">
    <property type="protein sequence ID" value="QCW57821.1"/>
    <property type="molecule type" value="Genomic_DNA"/>
</dbReference>
<dbReference type="InterPro" id="IPR015712">
    <property type="entry name" value="DNA-dir_RNA_pol_su2"/>
</dbReference>
<evidence type="ECO:0000256" key="7">
    <source>
        <dbReference type="ARBA" id="ARBA00022695"/>
    </source>
</evidence>
<keyword evidence="6" id="KW-0808">Transferase</keyword>
<evidence type="ECO:0000256" key="5">
    <source>
        <dbReference type="ARBA" id="ARBA00022478"/>
    </source>
</evidence>
<keyword evidence="13" id="KW-0150">Chloroplast</keyword>
<dbReference type="GO" id="GO:0006351">
    <property type="term" value="P:DNA-templated transcription"/>
    <property type="evidence" value="ECO:0007669"/>
    <property type="project" value="InterPro"/>
</dbReference>
<feature type="domain" description="DNA-directed RNA polymerase subunit 2 hybrid-binding" evidence="11">
    <location>
        <begin position="25"/>
        <end position="254"/>
    </location>
</feature>
<dbReference type="Gene3D" id="2.40.270.10">
    <property type="entry name" value="DNA-directed RNA polymerase, subunit 2, domain 6"/>
    <property type="match status" value="1"/>
</dbReference>
<dbReference type="InterPro" id="IPR007120">
    <property type="entry name" value="DNA-dir_RNAP_su2_dom"/>
</dbReference>
<dbReference type="GO" id="GO:0000428">
    <property type="term" value="C:DNA-directed RNA polymerase complex"/>
    <property type="evidence" value="ECO:0007669"/>
    <property type="project" value="UniProtKB-KW"/>
</dbReference>
<comment type="function">
    <text evidence="1">DNA-dependent RNA polymerase catalyzes the transcription of DNA into RNA using the four ribonucleoside triphosphates as substrates.</text>
</comment>
<dbReference type="Pfam" id="PF04560">
    <property type="entry name" value="RNA_pol_Rpb2_7"/>
    <property type="match status" value="1"/>
</dbReference>
<organism evidence="13">
    <name type="scientific">Trentepohlia odorata</name>
    <dbReference type="NCBI Taxonomy" id="2576626"/>
    <lineage>
        <taxon>Eukaryota</taxon>
        <taxon>Viridiplantae</taxon>
        <taxon>Chlorophyta</taxon>
        <taxon>core chlorophytes</taxon>
        <taxon>Ulvophyceae</taxon>
        <taxon>TCBD clade</taxon>
        <taxon>Trentepohliales</taxon>
        <taxon>Trentepohliaceae</taxon>
        <taxon>Trentepohlia</taxon>
    </lineage>
</organism>
<reference evidence="13" key="1">
    <citation type="journal article" date="2019" name="Int. J. Mol. Sci.">
        <title>Characterization of the Chloroplast Genome of Trentepohlia odorata (Trentepohliales, Chlorophyta), and Discussion of its Taxonomy.</title>
        <authorList>
            <person name="Zhu H."/>
            <person name="Hu Y."/>
            <person name="Liu F."/>
            <person name="Hu Z."/>
            <person name="Liu G."/>
        </authorList>
    </citation>
    <scope>NUCLEOTIDE SEQUENCE</scope>
</reference>
<evidence type="ECO:0000256" key="8">
    <source>
        <dbReference type="ARBA" id="ARBA00023163"/>
    </source>
</evidence>
<protein>
    <recommendedName>
        <fullName evidence="4">DNA-directed RNA polymerase</fullName>
        <ecNumber evidence="4">2.7.7.6</ecNumber>
    </recommendedName>
    <alternativeName>
        <fullName evidence="10">PEP</fullName>
    </alternativeName>
</protein>
<feature type="domain" description="RNA polymerase Rpb2" evidence="12">
    <location>
        <begin position="257"/>
        <end position="331"/>
    </location>
</feature>
<gene>
    <name evidence="13" type="primary">rpoB</name>
</gene>
<evidence type="ECO:0000313" key="13">
    <source>
        <dbReference type="EMBL" id="QCW57821.1"/>
    </source>
</evidence>
<keyword evidence="13" id="KW-0934">Plastid</keyword>
<dbReference type="RefSeq" id="YP_009667518.1">
    <property type="nucleotide sequence ID" value="NC_043776.1"/>
</dbReference>
<evidence type="ECO:0000256" key="10">
    <source>
        <dbReference type="ARBA" id="ARBA00032782"/>
    </source>
</evidence>
<name>A0A4Y5P3I0_9CHLO</name>
<dbReference type="InterPro" id="IPR007641">
    <property type="entry name" value="RNA_pol_Rpb2_7"/>
</dbReference>
<accession>A0A4Y5P3I0</accession>
<dbReference type="GeneID" id="40872527"/>
<evidence type="ECO:0000256" key="6">
    <source>
        <dbReference type="ARBA" id="ARBA00022679"/>
    </source>
</evidence>
<keyword evidence="8" id="KW-0804">Transcription</keyword>
<geneLocation type="chloroplast" evidence="13"/>
<proteinExistence type="inferred from homology"/>
<evidence type="ECO:0000256" key="4">
    <source>
        <dbReference type="ARBA" id="ARBA00012418"/>
    </source>
</evidence>
<comment type="similarity">
    <text evidence="3">Belongs to the RNA polymerase beta chain family.</text>
</comment>
<evidence type="ECO:0000259" key="12">
    <source>
        <dbReference type="Pfam" id="PF04560"/>
    </source>
</evidence>
<dbReference type="PROSITE" id="PS01166">
    <property type="entry name" value="RNA_POL_BETA"/>
    <property type="match status" value="1"/>
</dbReference>
<dbReference type="GO" id="GO:0003899">
    <property type="term" value="F:DNA-directed RNA polymerase activity"/>
    <property type="evidence" value="ECO:0007669"/>
    <property type="project" value="UniProtKB-EC"/>
</dbReference>
<evidence type="ECO:0000259" key="11">
    <source>
        <dbReference type="Pfam" id="PF00562"/>
    </source>
</evidence>
<evidence type="ECO:0000256" key="3">
    <source>
        <dbReference type="ARBA" id="ARBA00006835"/>
    </source>
</evidence>
<dbReference type="EC" id="2.7.7.6" evidence="4"/>
<dbReference type="GO" id="GO:0032549">
    <property type="term" value="F:ribonucleoside binding"/>
    <property type="evidence" value="ECO:0007669"/>
    <property type="project" value="InterPro"/>
</dbReference>
<comment type="subcellular location">
    <subcellularLocation>
        <location evidence="2">Plastid</location>
    </subcellularLocation>
</comment>